<dbReference type="AlphaFoldDB" id="A0A0H2R689"/>
<evidence type="ECO:0000313" key="3">
    <source>
        <dbReference type="Proteomes" id="UP000053477"/>
    </source>
</evidence>
<sequence>MEVVSTTVEAIGFLLRVLEFYHQYDKAPGDLKASLQRTKDSSMMLRTWVNVFKRFDWDENPTLRELFPLLRSKLDSLQKALDDDRDEVVKWMEKIGYPVPSFEEDTTLDSPRASSLDISRKKSISFLSIAANSLNRAKYIRSGSLSLETLEKNIRDYQSEVAEMFLATIVATTAKSIRPTSDPSSCPPMSLFVVDARKRREDKVSIITLDDDDMSVLYEPGDGNKFKVDVVDNNVHRDRQIQRITILKAPSPLAALRPGTYVSFSRTGQLNDGESMDLARLFKAEEKKSTPGSGRSGSESNFLDAFPEDGDMLRCCAVVRPTGSLYMEYIFKVPHGISKFYTLRSLLLDNRAYPDALSVPLFSIADRIKLSIRLATAVLVVHSLGLVHKRINPDAILVVDAANSDHFPKKLGYPYLVGFHLSRHYTAGTTLSQDDEELSRIGIYFHPRDQARTRSEPYTMTSDIFSLGVCMLEIALWTSLFIVDNGTYVPNPVDRLKMLDDKRYSSDMDSHTRAYMKRAELIRIAKAEIPRTLGSTFAEVVVDCLQAGSPDSLFPERTEEVDGVGAGDAVGDVPNGVLYLNVVLKKLRVVYDGVSGTLFR</sequence>
<organism evidence="2 3">
    <name type="scientific">Schizopora paradoxa</name>
    <dbReference type="NCBI Taxonomy" id="27342"/>
    <lineage>
        <taxon>Eukaryota</taxon>
        <taxon>Fungi</taxon>
        <taxon>Dikarya</taxon>
        <taxon>Basidiomycota</taxon>
        <taxon>Agaricomycotina</taxon>
        <taxon>Agaricomycetes</taxon>
        <taxon>Hymenochaetales</taxon>
        <taxon>Schizoporaceae</taxon>
        <taxon>Schizopora</taxon>
    </lineage>
</organism>
<protein>
    <recommendedName>
        <fullName evidence="1">Protein kinase domain-containing protein</fullName>
    </recommendedName>
</protein>
<evidence type="ECO:0000259" key="1">
    <source>
        <dbReference type="PROSITE" id="PS50011"/>
    </source>
</evidence>
<dbReference type="EMBL" id="KQ086147">
    <property type="protein sequence ID" value="KLO07315.1"/>
    <property type="molecule type" value="Genomic_DNA"/>
</dbReference>
<gene>
    <name evidence="2" type="ORF">SCHPADRAFT_894755</name>
</gene>
<proteinExistence type="predicted"/>
<dbReference type="InParanoid" id="A0A0H2R689"/>
<dbReference type="GO" id="GO:0005524">
    <property type="term" value="F:ATP binding"/>
    <property type="evidence" value="ECO:0007669"/>
    <property type="project" value="InterPro"/>
</dbReference>
<name>A0A0H2R689_9AGAM</name>
<keyword evidence="3" id="KW-1185">Reference proteome</keyword>
<dbReference type="OrthoDB" id="1911848at2759"/>
<dbReference type="InterPro" id="IPR011009">
    <property type="entry name" value="Kinase-like_dom_sf"/>
</dbReference>
<reference evidence="2 3" key="1">
    <citation type="submission" date="2015-04" db="EMBL/GenBank/DDBJ databases">
        <title>Complete genome sequence of Schizopora paradoxa KUC8140, a cosmopolitan wood degrader in East Asia.</title>
        <authorList>
            <consortium name="DOE Joint Genome Institute"/>
            <person name="Min B."/>
            <person name="Park H."/>
            <person name="Jang Y."/>
            <person name="Kim J.-J."/>
            <person name="Kim K.H."/>
            <person name="Pangilinan J."/>
            <person name="Lipzen A."/>
            <person name="Riley R."/>
            <person name="Grigoriev I.V."/>
            <person name="Spatafora J.W."/>
            <person name="Choi I.-G."/>
        </authorList>
    </citation>
    <scope>NUCLEOTIDE SEQUENCE [LARGE SCALE GENOMIC DNA]</scope>
    <source>
        <strain evidence="2 3">KUC8140</strain>
    </source>
</reference>
<dbReference type="PROSITE" id="PS50011">
    <property type="entry name" value="PROTEIN_KINASE_DOM"/>
    <property type="match status" value="1"/>
</dbReference>
<dbReference type="Gene3D" id="1.10.510.10">
    <property type="entry name" value="Transferase(Phosphotransferase) domain 1"/>
    <property type="match status" value="1"/>
</dbReference>
<dbReference type="InterPro" id="IPR000719">
    <property type="entry name" value="Prot_kinase_dom"/>
</dbReference>
<dbReference type="Proteomes" id="UP000053477">
    <property type="component" value="Unassembled WGS sequence"/>
</dbReference>
<accession>A0A0H2R689</accession>
<dbReference type="GO" id="GO:0004672">
    <property type="term" value="F:protein kinase activity"/>
    <property type="evidence" value="ECO:0007669"/>
    <property type="project" value="InterPro"/>
</dbReference>
<evidence type="ECO:0000313" key="2">
    <source>
        <dbReference type="EMBL" id="KLO07315.1"/>
    </source>
</evidence>
<dbReference type="PANTHER" id="PTHR37542:SF3">
    <property type="entry name" value="PRION-INHIBITION AND PROPAGATION HELO DOMAIN-CONTAINING PROTEIN"/>
    <property type="match status" value="1"/>
</dbReference>
<dbReference type="SUPFAM" id="SSF56112">
    <property type="entry name" value="Protein kinase-like (PK-like)"/>
    <property type="match status" value="1"/>
</dbReference>
<feature type="domain" description="Protein kinase" evidence="1">
    <location>
        <begin position="214"/>
        <end position="538"/>
    </location>
</feature>
<dbReference type="PANTHER" id="PTHR37542">
    <property type="entry name" value="HELO DOMAIN-CONTAINING PROTEIN-RELATED"/>
    <property type="match status" value="1"/>
</dbReference>